<dbReference type="EMBL" id="BBMR01000024">
    <property type="protein sequence ID" value="GAL23519.1"/>
    <property type="molecule type" value="Genomic_DNA"/>
</dbReference>
<comment type="function">
    <text evidence="1">Could be part of a sulfur-relay system.</text>
</comment>
<dbReference type="Pfam" id="PF02635">
    <property type="entry name" value="DsrE"/>
    <property type="match status" value="1"/>
</dbReference>
<dbReference type="PANTHER" id="PTHR38780:SF1">
    <property type="entry name" value="PROTEIN TUSC"/>
    <property type="match status" value="1"/>
</dbReference>
<dbReference type="InterPro" id="IPR017462">
    <property type="entry name" value="Sulphur_relay_TusC/DsrF"/>
</dbReference>
<reference evidence="5 6" key="2">
    <citation type="submission" date="2014-09" db="EMBL/GenBank/DDBJ databases">
        <authorList>
            <consortium name="NBRP consortium"/>
            <person name="Sawabe T."/>
            <person name="Meirelles P."/>
            <person name="Nakanishi M."/>
            <person name="Sayaka M."/>
            <person name="Hattori M."/>
            <person name="Ohkuma M."/>
        </authorList>
    </citation>
    <scope>NUCLEOTIDE SEQUENCE [LARGE SCALE GENOMIC DNA]</scope>
    <source>
        <strain evidence="6">JCM19235</strain>
    </source>
</reference>
<dbReference type="Gene3D" id="3.40.1260.10">
    <property type="entry name" value="DsrEFH-like"/>
    <property type="match status" value="1"/>
</dbReference>
<dbReference type="OrthoDB" id="9789418at2"/>
<dbReference type="AlphaFoldDB" id="A0A090SAK3"/>
<protein>
    <recommendedName>
        <fullName evidence="4">Protein TusC homolog</fullName>
    </recommendedName>
</protein>
<comment type="subcellular location">
    <subcellularLocation>
        <location evidence="2">Cytoplasm</location>
    </subcellularLocation>
</comment>
<evidence type="ECO:0000256" key="3">
    <source>
        <dbReference type="ARBA" id="ARBA00005996"/>
    </source>
</evidence>
<dbReference type="InterPro" id="IPR003787">
    <property type="entry name" value="Sulphur_relay_DsrE/F-like"/>
</dbReference>
<dbReference type="PANTHER" id="PTHR38780">
    <property type="entry name" value="PROTEIN TUSC"/>
    <property type="match status" value="1"/>
</dbReference>
<proteinExistence type="inferred from homology"/>
<dbReference type="NCBIfam" id="NF001238">
    <property type="entry name" value="PRK00211.1"/>
    <property type="match status" value="1"/>
</dbReference>
<evidence type="ECO:0000313" key="5">
    <source>
        <dbReference type="EMBL" id="GAL23519.1"/>
    </source>
</evidence>
<comment type="similarity">
    <text evidence="3">Belongs to the DsrF/TusC family.</text>
</comment>
<dbReference type="InterPro" id="IPR027396">
    <property type="entry name" value="DsrEFH-like"/>
</dbReference>
<dbReference type="STRING" id="990268.JCM19235_3081"/>
<sequence>MTTLAFVFSSLPHASAAGREGLDALLATSAFTEDIKVFFVGNGVNQLRKGQETRSILSRDYISAFKLMDLYDIEQVFVCEQSLERYRLTEEELLISAQVVSASAIADELNQCHKVLTF</sequence>
<evidence type="ECO:0000256" key="4">
    <source>
        <dbReference type="ARBA" id="ARBA00017149"/>
    </source>
</evidence>
<gene>
    <name evidence="5" type="ORF">JCM19235_3081</name>
</gene>
<comment type="caution">
    <text evidence="5">The sequence shown here is derived from an EMBL/GenBank/DDBJ whole genome shotgun (WGS) entry which is preliminary data.</text>
</comment>
<keyword evidence="6" id="KW-1185">Reference proteome</keyword>
<name>A0A090SAK3_9VIBR</name>
<dbReference type="NCBIfam" id="TIGR03010">
    <property type="entry name" value="sulf_tusC_dsrF"/>
    <property type="match status" value="1"/>
</dbReference>
<evidence type="ECO:0000313" key="6">
    <source>
        <dbReference type="Proteomes" id="UP000029228"/>
    </source>
</evidence>
<accession>A0A090SAK3</accession>
<dbReference type="SUPFAM" id="SSF75169">
    <property type="entry name" value="DsrEFH-like"/>
    <property type="match status" value="1"/>
</dbReference>
<evidence type="ECO:0000256" key="1">
    <source>
        <dbReference type="ARBA" id="ARBA00002850"/>
    </source>
</evidence>
<evidence type="ECO:0000256" key="2">
    <source>
        <dbReference type="ARBA" id="ARBA00004496"/>
    </source>
</evidence>
<dbReference type="Proteomes" id="UP000029228">
    <property type="component" value="Unassembled WGS sequence"/>
</dbReference>
<reference evidence="5 6" key="1">
    <citation type="submission" date="2014-09" db="EMBL/GenBank/DDBJ databases">
        <title>Vibrio maritimus JCM 19235. (C45) whole genome shotgun sequence.</title>
        <authorList>
            <person name="Sawabe T."/>
            <person name="Meirelles P."/>
            <person name="Nakanishi M."/>
            <person name="Sayaka M."/>
            <person name="Hattori M."/>
            <person name="Ohkuma M."/>
        </authorList>
    </citation>
    <scope>NUCLEOTIDE SEQUENCE [LARGE SCALE GENOMIC DNA]</scope>
    <source>
        <strain evidence="6">JCM19235</strain>
    </source>
</reference>
<dbReference type="GO" id="GO:0005737">
    <property type="term" value="C:cytoplasm"/>
    <property type="evidence" value="ECO:0007669"/>
    <property type="project" value="UniProtKB-SubCell"/>
</dbReference>
<organism evidence="5 6">
    <name type="scientific">Vibrio maritimus</name>
    <dbReference type="NCBI Taxonomy" id="990268"/>
    <lineage>
        <taxon>Bacteria</taxon>
        <taxon>Pseudomonadati</taxon>
        <taxon>Pseudomonadota</taxon>
        <taxon>Gammaproteobacteria</taxon>
        <taxon>Vibrionales</taxon>
        <taxon>Vibrionaceae</taxon>
        <taxon>Vibrio</taxon>
    </lineage>
</organism>